<gene>
    <name evidence="1" type="ORF">H2198_003374</name>
</gene>
<evidence type="ECO:0000313" key="2">
    <source>
        <dbReference type="Proteomes" id="UP001172386"/>
    </source>
</evidence>
<protein>
    <submittedName>
        <fullName evidence="1">Uncharacterized protein</fullName>
    </submittedName>
</protein>
<comment type="caution">
    <text evidence="1">The sequence shown here is derived from an EMBL/GenBank/DDBJ whole genome shotgun (WGS) entry which is preliminary data.</text>
</comment>
<name>A0ACC3ABL1_9EURO</name>
<reference evidence="1" key="1">
    <citation type="submission" date="2022-10" db="EMBL/GenBank/DDBJ databases">
        <title>Culturing micro-colonial fungi from biological soil crusts in the Mojave desert and describing Neophaeococcomyces mojavensis, and introducing the new genera and species Taxawa tesnikishii.</title>
        <authorList>
            <person name="Kurbessoian T."/>
            <person name="Stajich J.E."/>
        </authorList>
    </citation>
    <scope>NUCLEOTIDE SEQUENCE</scope>
    <source>
        <strain evidence="1">JES_112</strain>
    </source>
</reference>
<dbReference type="EMBL" id="JAPDRQ010000045">
    <property type="protein sequence ID" value="KAJ9658945.1"/>
    <property type="molecule type" value="Genomic_DNA"/>
</dbReference>
<organism evidence="1 2">
    <name type="scientific">Neophaeococcomyces mojaviensis</name>
    <dbReference type="NCBI Taxonomy" id="3383035"/>
    <lineage>
        <taxon>Eukaryota</taxon>
        <taxon>Fungi</taxon>
        <taxon>Dikarya</taxon>
        <taxon>Ascomycota</taxon>
        <taxon>Pezizomycotina</taxon>
        <taxon>Eurotiomycetes</taxon>
        <taxon>Chaetothyriomycetidae</taxon>
        <taxon>Chaetothyriales</taxon>
        <taxon>Chaetothyriales incertae sedis</taxon>
        <taxon>Neophaeococcomyces</taxon>
    </lineage>
</organism>
<sequence>MSRNRYSREILGSLGLNHPLRVSSIHTDNTQDSGYATDPGQLLIPATDDAVTVYSRVSNPSIKSKPYQCTICTADKRFTTINDLTRHMKTVHSIFRKGDKVWLCPVKGCASVGKQWPRYDNFRQHVVKQHGHEYDVDLEQAYSIIADDQIGNSSTSSFRANKPRTDAFSASRSQMNRSPLVNLEPQVSPCPSASPSEQDTFSHAVSYQQQSPPTYTIKRHSFSSSTTSTHSRKVHSYVSQPAQSPVVVARADHIYMPKPSDIMSSAVSNPEAEALGTSNHVLDIPPDTIRRVGYPLDTYINQQSFGDGKNLNQDSFLEQYDAHHQSSWTRSPELTAIGSSFANQSDPSLTNTASTMSNDSARTTSEQLGDLQECTISLDVPQIDFQMFSSEPTFLASSRHEPIPQLQISDSPTSLLHHKEFQSNSVCCRLDPRSESRLLLSHRCSQGYSPDTLQSSLSEGEKSFVYYEATHDGGVASIQLTPLASAFVEDVARTTLELYLNKKACSQESTESGGSDQRSTSSRRPTQSSNFSNNARKRGRGDEAQGPSRHPPGGHRRDGDEDDPNPGDGPNSKRTKTSEDEKTLACPFYKNDPLKHPRCAILILRGIPAVKQHLYRVHKRPDHYCVRCSVVFPNQDSLEQHQLAGICTVVANRFAGMMSQDAYNAIKKQRNHGTIDGVWYFIYDTIFPGQPRPRSHLVDDQAAVLHVLNIFMAFGPEAVRTASQNRAMIPAASHFIFDQVVQIFSEHYSAHFGNQSSHTLQAPFTMQQNGGFLTPERVLLPYTAPPTQNHANMTGNQIPQSMQLSLSTYQPNGLHTPETMHSSYSAPPTSNIPNIFTSRFSNMPLFDPSNSNDYPQSSSSPTNNSHVVNFNMATQSAYIQQRQTHTMNTTDALSGWEDFFNADSTQQQFQGVFDGSPP</sequence>
<evidence type="ECO:0000313" key="1">
    <source>
        <dbReference type="EMBL" id="KAJ9658945.1"/>
    </source>
</evidence>
<dbReference type="Proteomes" id="UP001172386">
    <property type="component" value="Unassembled WGS sequence"/>
</dbReference>
<proteinExistence type="predicted"/>
<accession>A0ACC3ABL1</accession>
<keyword evidence="2" id="KW-1185">Reference proteome</keyword>